<feature type="region of interest" description="Disordered" evidence="1">
    <location>
        <begin position="1"/>
        <end position="22"/>
    </location>
</feature>
<dbReference type="RefSeq" id="WP_131305286.1">
    <property type="nucleotide sequence ID" value="NZ_SJFN01000002.1"/>
</dbReference>
<dbReference type="EMBL" id="SJFN01000002">
    <property type="protein sequence ID" value="TBW40879.1"/>
    <property type="molecule type" value="Genomic_DNA"/>
</dbReference>
<keyword evidence="2" id="KW-0812">Transmembrane</keyword>
<proteinExistence type="predicted"/>
<feature type="transmembrane region" description="Helical" evidence="2">
    <location>
        <begin position="75"/>
        <end position="98"/>
    </location>
</feature>
<accession>A0A4Q9VZ39</accession>
<evidence type="ECO:0000256" key="2">
    <source>
        <dbReference type="SAM" id="Phobius"/>
    </source>
</evidence>
<keyword evidence="2" id="KW-0472">Membrane</keyword>
<feature type="region of interest" description="Disordered" evidence="1">
    <location>
        <begin position="102"/>
        <end position="121"/>
    </location>
</feature>
<evidence type="ECO:0000313" key="3">
    <source>
        <dbReference type="EMBL" id="TBW40879.1"/>
    </source>
</evidence>
<name>A0A4Q9VZ39_9HYPH</name>
<keyword evidence="4" id="KW-1185">Reference proteome</keyword>
<dbReference type="Proteomes" id="UP000292781">
    <property type="component" value="Unassembled WGS sequence"/>
</dbReference>
<evidence type="ECO:0000313" key="4">
    <source>
        <dbReference type="Proteomes" id="UP000292781"/>
    </source>
</evidence>
<comment type="caution">
    <text evidence="3">The sequence shown here is derived from an EMBL/GenBank/DDBJ whole genome shotgun (WGS) entry which is preliminary data.</text>
</comment>
<evidence type="ECO:0000256" key="1">
    <source>
        <dbReference type="SAM" id="MobiDB-lite"/>
    </source>
</evidence>
<dbReference type="AlphaFoldDB" id="A0A4Q9VZ39"/>
<gene>
    <name evidence="3" type="ORF">EYW49_01630</name>
</gene>
<feature type="compositionally biased region" description="Low complexity" evidence="1">
    <location>
        <begin position="112"/>
        <end position="121"/>
    </location>
</feature>
<sequence>MTADRPSAPYDPAAPQLSPAGGPTPLRHQPLLRLLFVNWLIGAGVALVLVVAVLVTDTAHLRSLMMASDQPWIPLFLLFFGFLVTMCSVAMATAVMLLPGDDESDGSGGGSAPATVETRTPVPVRVAVRSNTRRRR</sequence>
<organism evidence="3 4">
    <name type="scientific">Siculibacillus lacustris</name>
    <dbReference type="NCBI Taxonomy" id="1549641"/>
    <lineage>
        <taxon>Bacteria</taxon>
        <taxon>Pseudomonadati</taxon>
        <taxon>Pseudomonadota</taxon>
        <taxon>Alphaproteobacteria</taxon>
        <taxon>Hyphomicrobiales</taxon>
        <taxon>Ancalomicrobiaceae</taxon>
        <taxon>Siculibacillus</taxon>
    </lineage>
</organism>
<feature type="transmembrane region" description="Helical" evidence="2">
    <location>
        <begin position="36"/>
        <end position="55"/>
    </location>
</feature>
<protein>
    <submittedName>
        <fullName evidence="3">Uncharacterized protein</fullName>
    </submittedName>
</protein>
<reference evidence="3 4" key="1">
    <citation type="submission" date="2019-02" db="EMBL/GenBank/DDBJ databases">
        <title>Siculibacillus lacustris gen. nov., sp. nov., a new rosette-forming bacterium isolated from a freshwater crater lake (Lake St. Ana, Romania).</title>
        <authorList>
            <person name="Felfoldi T."/>
            <person name="Marton Z."/>
            <person name="Szabo A."/>
            <person name="Mentes A."/>
            <person name="Boka K."/>
            <person name="Marialigeti K."/>
            <person name="Mathe I."/>
            <person name="Koncz M."/>
            <person name="Schumann P."/>
            <person name="Toth E."/>
        </authorList>
    </citation>
    <scope>NUCLEOTIDE SEQUENCE [LARGE SCALE GENOMIC DNA]</scope>
    <source>
        <strain evidence="3 4">SA-279</strain>
    </source>
</reference>
<dbReference type="OrthoDB" id="7875760at2"/>
<keyword evidence="2" id="KW-1133">Transmembrane helix</keyword>